<dbReference type="RefSeq" id="WP_123234694.1">
    <property type="nucleotide sequence ID" value="NZ_RJSG01000002.1"/>
</dbReference>
<dbReference type="GO" id="GO:0000160">
    <property type="term" value="P:phosphorelay signal transduction system"/>
    <property type="evidence" value="ECO:0007669"/>
    <property type="project" value="InterPro"/>
</dbReference>
<evidence type="ECO:0000256" key="2">
    <source>
        <dbReference type="ARBA" id="ARBA00023125"/>
    </source>
</evidence>
<dbReference type="Proteomes" id="UP000277094">
    <property type="component" value="Unassembled WGS sequence"/>
</dbReference>
<dbReference type="InterPro" id="IPR016032">
    <property type="entry name" value="Sig_transdc_resp-reg_C-effctor"/>
</dbReference>
<evidence type="ECO:0000256" key="3">
    <source>
        <dbReference type="PROSITE-ProRule" id="PRU00169"/>
    </source>
</evidence>
<dbReference type="OrthoDB" id="9808843at2"/>
<dbReference type="PROSITE" id="PS50043">
    <property type="entry name" value="HTH_LUXR_2"/>
    <property type="match status" value="1"/>
</dbReference>
<evidence type="ECO:0000313" key="7">
    <source>
        <dbReference type="Proteomes" id="UP000277094"/>
    </source>
</evidence>
<dbReference type="GO" id="GO:0006355">
    <property type="term" value="P:regulation of DNA-templated transcription"/>
    <property type="evidence" value="ECO:0007669"/>
    <property type="project" value="InterPro"/>
</dbReference>
<dbReference type="InterPro" id="IPR000792">
    <property type="entry name" value="Tscrpt_reg_LuxR_C"/>
</dbReference>
<dbReference type="PROSITE" id="PS00622">
    <property type="entry name" value="HTH_LUXR_1"/>
    <property type="match status" value="1"/>
</dbReference>
<dbReference type="SUPFAM" id="SSF52172">
    <property type="entry name" value="CheY-like"/>
    <property type="match status" value="1"/>
</dbReference>
<dbReference type="InterPro" id="IPR039420">
    <property type="entry name" value="WalR-like"/>
</dbReference>
<gene>
    <name evidence="6" type="ORF">EFL95_14945</name>
</gene>
<protein>
    <submittedName>
        <fullName evidence="6">DNA-binding response regulator</fullName>
    </submittedName>
</protein>
<dbReference type="SMART" id="SM00421">
    <property type="entry name" value="HTH_LUXR"/>
    <property type="match status" value="1"/>
</dbReference>
<organism evidence="6 7">
    <name type="scientific">Nocardioides marmorisolisilvae</name>
    <dbReference type="NCBI Taxonomy" id="1542737"/>
    <lineage>
        <taxon>Bacteria</taxon>
        <taxon>Bacillati</taxon>
        <taxon>Actinomycetota</taxon>
        <taxon>Actinomycetes</taxon>
        <taxon>Propionibacteriales</taxon>
        <taxon>Nocardioidaceae</taxon>
        <taxon>Nocardioides</taxon>
    </lineage>
</organism>
<sequence length="211" mass="22537">MIRTLLVDDHALFRRGVRALLATMPDVEVVGEADSGPAAVDEARSLQPDLVLLDLQMPGGGGLDAIPAILNESPSSSILVVTMREDSTALRQALVLGARGYVLKDTDGENFIQAVSTVGLGDAYIGRELAVQLAGLLQAPTPSSAFPELTERERTILQLMARGEANADIARSLHLTTKSVQNYVSRIFAKLDVADRSRAIVIAREAGLHVE</sequence>
<evidence type="ECO:0000313" key="6">
    <source>
        <dbReference type="EMBL" id="RNL80192.1"/>
    </source>
</evidence>
<dbReference type="InterPro" id="IPR001789">
    <property type="entry name" value="Sig_transdc_resp-reg_receiver"/>
</dbReference>
<dbReference type="Pfam" id="PF00072">
    <property type="entry name" value="Response_reg"/>
    <property type="match status" value="1"/>
</dbReference>
<dbReference type="SUPFAM" id="SSF46894">
    <property type="entry name" value="C-terminal effector domain of the bipartite response regulators"/>
    <property type="match status" value="1"/>
</dbReference>
<dbReference type="Gene3D" id="3.40.50.2300">
    <property type="match status" value="1"/>
</dbReference>
<feature type="modified residue" description="4-aspartylphosphate" evidence="3">
    <location>
        <position position="54"/>
    </location>
</feature>
<dbReference type="InterPro" id="IPR011006">
    <property type="entry name" value="CheY-like_superfamily"/>
</dbReference>
<dbReference type="PROSITE" id="PS50110">
    <property type="entry name" value="RESPONSE_REGULATORY"/>
    <property type="match status" value="1"/>
</dbReference>
<keyword evidence="1 3" id="KW-0597">Phosphoprotein</keyword>
<name>A0A3N0DX44_9ACTN</name>
<keyword evidence="7" id="KW-1185">Reference proteome</keyword>
<feature type="domain" description="Response regulatory" evidence="5">
    <location>
        <begin position="3"/>
        <end position="119"/>
    </location>
</feature>
<dbReference type="CDD" id="cd17535">
    <property type="entry name" value="REC_NarL-like"/>
    <property type="match status" value="1"/>
</dbReference>
<evidence type="ECO:0000259" key="5">
    <source>
        <dbReference type="PROSITE" id="PS50110"/>
    </source>
</evidence>
<accession>A0A3N0DX44</accession>
<dbReference type="SMART" id="SM00448">
    <property type="entry name" value="REC"/>
    <property type="match status" value="1"/>
</dbReference>
<dbReference type="PRINTS" id="PR00038">
    <property type="entry name" value="HTHLUXR"/>
</dbReference>
<dbReference type="AlphaFoldDB" id="A0A3N0DX44"/>
<proteinExistence type="predicted"/>
<keyword evidence="2 6" id="KW-0238">DNA-binding</keyword>
<dbReference type="PANTHER" id="PTHR43214">
    <property type="entry name" value="TWO-COMPONENT RESPONSE REGULATOR"/>
    <property type="match status" value="1"/>
</dbReference>
<dbReference type="CDD" id="cd06170">
    <property type="entry name" value="LuxR_C_like"/>
    <property type="match status" value="1"/>
</dbReference>
<dbReference type="Pfam" id="PF00196">
    <property type="entry name" value="GerE"/>
    <property type="match status" value="1"/>
</dbReference>
<dbReference type="EMBL" id="RJSG01000002">
    <property type="protein sequence ID" value="RNL80192.1"/>
    <property type="molecule type" value="Genomic_DNA"/>
</dbReference>
<evidence type="ECO:0000259" key="4">
    <source>
        <dbReference type="PROSITE" id="PS50043"/>
    </source>
</evidence>
<evidence type="ECO:0000256" key="1">
    <source>
        <dbReference type="ARBA" id="ARBA00022553"/>
    </source>
</evidence>
<dbReference type="GO" id="GO:0003677">
    <property type="term" value="F:DNA binding"/>
    <property type="evidence" value="ECO:0007669"/>
    <property type="project" value="UniProtKB-KW"/>
</dbReference>
<feature type="domain" description="HTH luxR-type" evidence="4">
    <location>
        <begin position="142"/>
        <end position="207"/>
    </location>
</feature>
<dbReference type="InterPro" id="IPR058245">
    <property type="entry name" value="NreC/VraR/RcsB-like_REC"/>
</dbReference>
<reference evidence="6 7" key="1">
    <citation type="submission" date="2018-11" db="EMBL/GenBank/DDBJ databases">
        <authorList>
            <person name="Li F."/>
        </authorList>
    </citation>
    <scope>NUCLEOTIDE SEQUENCE [LARGE SCALE GENOMIC DNA]</scope>
    <source>
        <strain evidence="6 7">KIS18-7</strain>
    </source>
</reference>
<comment type="caution">
    <text evidence="6">The sequence shown here is derived from an EMBL/GenBank/DDBJ whole genome shotgun (WGS) entry which is preliminary data.</text>
</comment>